<dbReference type="Pfam" id="PF00571">
    <property type="entry name" value="CBS"/>
    <property type="match status" value="2"/>
</dbReference>
<sequence>MATRKKLMARDIMSTKGVQCVGEHESLLDASRMMRDLKVGCLPICGDDQRLKGVVTDRDIVVQCVAEGRDASGVQAGELAGALHWVDAEADANEALETMERHQIKRLPVIDVRNGHRLCGMITEADLAKNLTDEQIAEFASRVYATAG</sequence>
<dbReference type="PANTHER" id="PTHR43080:SF2">
    <property type="entry name" value="CBS DOMAIN-CONTAINING PROTEIN"/>
    <property type="match status" value="1"/>
</dbReference>
<keyword evidence="1 2" id="KW-0129">CBS domain</keyword>
<evidence type="ECO:0000259" key="3">
    <source>
        <dbReference type="PROSITE" id="PS51371"/>
    </source>
</evidence>
<evidence type="ECO:0000256" key="1">
    <source>
        <dbReference type="ARBA" id="ARBA00023122"/>
    </source>
</evidence>
<evidence type="ECO:0000313" key="5">
    <source>
        <dbReference type="Proteomes" id="UP000195755"/>
    </source>
</evidence>
<dbReference type="RefSeq" id="WP_087929375.1">
    <property type="nucleotide sequence ID" value="NZ_CP021744.1"/>
</dbReference>
<organism evidence="4 5">
    <name type="scientific">Streptomyces albireticuli</name>
    <dbReference type="NCBI Taxonomy" id="1940"/>
    <lineage>
        <taxon>Bacteria</taxon>
        <taxon>Bacillati</taxon>
        <taxon>Actinomycetota</taxon>
        <taxon>Actinomycetes</taxon>
        <taxon>Kitasatosporales</taxon>
        <taxon>Streptomycetaceae</taxon>
        <taxon>Streptomyces</taxon>
    </lineage>
</organism>
<protein>
    <submittedName>
        <fullName evidence="4">Hypoxic response protein 1</fullName>
    </submittedName>
</protein>
<name>A0A1Z2LBJ9_9ACTN</name>
<dbReference type="EMBL" id="CP021744">
    <property type="protein sequence ID" value="ARZ71598.1"/>
    <property type="molecule type" value="Genomic_DNA"/>
</dbReference>
<dbReference type="InterPro" id="IPR000644">
    <property type="entry name" value="CBS_dom"/>
</dbReference>
<proteinExistence type="predicted"/>
<dbReference type="PANTHER" id="PTHR43080">
    <property type="entry name" value="CBS DOMAIN-CONTAINING PROTEIN CBSX3, MITOCHONDRIAL"/>
    <property type="match status" value="1"/>
</dbReference>
<evidence type="ECO:0000256" key="2">
    <source>
        <dbReference type="PROSITE-ProRule" id="PRU00703"/>
    </source>
</evidence>
<reference evidence="4 5" key="1">
    <citation type="submission" date="2017-06" db="EMBL/GenBank/DDBJ databases">
        <title>Streptomyces albireticuli Genome sequencing and assembly.</title>
        <authorList>
            <person name="Wang Y."/>
            <person name="Du B."/>
            <person name="Ding Y."/>
            <person name="Liu H."/>
            <person name="Hou Q."/>
            <person name="Liu K."/>
            <person name="Yao L."/>
            <person name="Wang C."/>
        </authorList>
    </citation>
    <scope>NUCLEOTIDE SEQUENCE [LARGE SCALE GENOMIC DNA]</scope>
    <source>
        <strain evidence="4 5">MDJK11</strain>
    </source>
</reference>
<dbReference type="InterPro" id="IPR051257">
    <property type="entry name" value="Diverse_CBS-Domain"/>
</dbReference>
<dbReference type="CDD" id="cd04622">
    <property type="entry name" value="CBS_pair_HRP1_like"/>
    <property type="match status" value="1"/>
</dbReference>
<feature type="domain" description="CBS" evidence="3">
    <location>
        <begin position="79"/>
        <end position="138"/>
    </location>
</feature>
<dbReference type="Gene3D" id="3.10.580.10">
    <property type="entry name" value="CBS-domain"/>
    <property type="match status" value="1"/>
</dbReference>
<dbReference type="PROSITE" id="PS51371">
    <property type="entry name" value="CBS"/>
    <property type="match status" value="2"/>
</dbReference>
<evidence type="ECO:0000313" key="4">
    <source>
        <dbReference type="EMBL" id="ARZ71598.1"/>
    </source>
</evidence>
<dbReference type="KEGG" id="salj:SMD11_6022"/>
<dbReference type="SUPFAM" id="SSF54631">
    <property type="entry name" value="CBS-domain pair"/>
    <property type="match status" value="1"/>
</dbReference>
<dbReference type="InterPro" id="IPR046342">
    <property type="entry name" value="CBS_dom_sf"/>
</dbReference>
<dbReference type="OrthoDB" id="9789996at2"/>
<gene>
    <name evidence="4" type="ORF">SMD11_6022</name>
</gene>
<dbReference type="Proteomes" id="UP000195755">
    <property type="component" value="Chromosome"/>
</dbReference>
<feature type="domain" description="CBS" evidence="3">
    <location>
        <begin position="13"/>
        <end position="71"/>
    </location>
</feature>
<dbReference type="AlphaFoldDB" id="A0A1Z2LBJ9"/>
<accession>A0A1Z2LBJ9</accession>
<dbReference type="SMART" id="SM00116">
    <property type="entry name" value="CBS"/>
    <property type="match status" value="2"/>
</dbReference>